<dbReference type="Pfam" id="PF06568">
    <property type="entry name" value="YjiS-like"/>
    <property type="match status" value="1"/>
</dbReference>
<sequence length="84" mass="9145">MTQAPGPGSGPATPTLAALAAAVSASRHATVRDLVTGMARLIATWHRRSRSRAQLRTIDDRLLRDIGLDRATANDEARKPFWRV</sequence>
<dbReference type="EMBL" id="FNAP01000002">
    <property type="protein sequence ID" value="SDD93471.1"/>
    <property type="molecule type" value="Genomic_DNA"/>
</dbReference>
<dbReference type="AlphaFoldDB" id="A0A1G6YT30"/>
<dbReference type="RefSeq" id="WP_218128284.1">
    <property type="nucleotide sequence ID" value="NZ_FNAP01000002.1"/>
</dbReference>
<gene>
    <name evidence="2" type="ORF">SAMN05421720_102118</name>
</gene>
<keyword evidence="3" id="KW-1185">Reference proteome</keyword>
<reference evidence="2 3" key="1">
    <citation type="submission" date="2016-10" db="EMBL/GenBank/DDBJ databases">
        <authorList>
            <person name="de Groot N.N."/>
        </authorList>
    </citation>
    <scope>NUCLEOTIDE SEQUENCE [LARGE SCALE GENOMIC DNA]</scope>
    <source>
        <strain evidence="2 3">ATCC 700224</strain>
    </source>
</reference>
<evidence type="ECO:0000313" key="2">
    <source>
        <dbReference type="EMBL" id="SDD93471.1"/>
    </source>
</evidence>
<proteinExistence type="predicted"/>
<dbReference type="InterPro" id="IPR009506">
    <property type="entry name" value="YjiS-like"/>
</dbReference>
<feature type="domain" description="YjiS-like" evidence="1">
    <location>
        <begin position="39"/>
        <end position="71"/>
    </location>
</feature>
<dbReference type="Proteomes" id="UP000199412">
    <property type="component" value="Unassembled WGS sequence"/>
</dbReference>
<accession>A0A1G6YT30</accession>
<protein>
    <submittedName>
        <fullName evidence="2">Uncharacterized conserved protein YjiS, DUF1127 family</fullName>
    </submittedName>
</protein>
<evidence type="ECO:0000313" key="3">
    <source>
        <dbReference type="Proteomes" id="UP000199412"/>
    </source>
</evidence>
<organism evidence="2 3">
    <name type="scientific">Rhodospira trueperi</name>
    <dbReference type="NCBI Taxonomy" id="69960"/>
    <lineage>
        <taxon>Bacteria</taxon>
        <taxon>Pseudomonadati</taxon>
        <taxon>Pseudomonadota</taxon>
        <taxon>Alphaproteobacteria</taxon>
        <taxon>Rhodospirillales</taxon>
        <taxon>Rhodospirillaceae</taxon>
        <taxon>Rhodospira</taxon>
    </lineage>
</organism>
<name>A0A1G6YT30_9PROT</name>
<evidence type="ECO:0000259" key="1">
    <source>
        <dbReference type="Pfam" id="PF06568"/>
    </source>
</evidence>